<reference evidence="2 3" key="2">
    <citation type="journal article" date="2016" name="Genome Announc.">
        <title>Complete Genome Sequence of Sphingopyxis terrae Strain 203-1 (NBRC 111660), a Polyethylene Glycol Degrader.</title>
        <authorList>
            <person name="Ohtsubo Y."/>
            <person name="Nonoyama S."/>
            <person name="Nagata Y."/>
            <person name="Numata M."/>
            <person name="Tsuchikane K."/>
            <person name="Hosoyama A."/>
            <person name="Yamazoe A."/>
            <person name="Tsuda M."/>
            <person name="Fujita N."/>
            <person name="Kawai F."/>
        </authorList>
    </citation>
    <scope>NUCLEOTIDE SEQUENCE [LARGE SCALE GENOMIC DNA]</scope>
    <source>
        <strain evidence="2 3">203-1</strain>
    </source>
</reference>
<organism evidence="2 3">
    <name type="scientific">Sphingopyxis terrae subsp. terrae NBRC 15098</name>
    <dbReference type="NCBI Taxonomy" id="1219058"/>
    <lineage>
        <taxon>Bacteria</taxon>
        <taxon>Pseudomonadati</taxon>
        <taxon>Pseudomonadota</taxon>
        <taxon>Alphaproteobacteria</taxon>
        <taxon>Sphingomonadales</taxon>
        <taxon>Sphingomonadaceae</taxon>
        <taxon>Sphingopyxis</taxon>
    </lineage>
</organism>
<gene>
    <name evidence="2" type="ORF">AOA14_02215</name>
</gene>
<evidence type="ECO:0000313" key="2">
    <source>
        <dbReference type="EMBL" id="AMU93416.1"/>
    </source>
</evidence>
<dbReference type="Pfam" id="PF11162">
    <property type="entry name" value="DUF2946"/>
    <property type="match status" value="1"/>
</dbReference>
<evidence type="ECO:0000256" key="1">
    <source>
        <dbReference type="SAM" id="Phobius"/>
    </source>
</evidence>
<evidence type="ECO:0000313" key="3">
    <source>
        <dbReference type="Proteomes" id="UP000076234"/>
    </source>
</evidence>
<dbReference type="Proteomes" id="UP000076234">
    <property type="component" value="Chromosome"/>
</dbReference>
<accession>A0A142VUE7</accession>
<dbReference type="InterPro" id="IPR021333">
    <property type="entry name" value="DUF2946"/>
</dbReference>
<proteinExistence type="predicted"/>
<dbReference type="RefSeq" id="WP_082819792.1">
    <property type="nucleotide sequence ID" value="NZ_CP013342.1"/>
</dbReference>
<sequence>MTGVRAWIARHRGLAMWLVALALLSKALVPAGYMPGHDASRTIDVVLCSDPGGQALAQQIVIPFEKGSEDVPAKHGGKGECAFTALAHGAVAAADPAFLLAAIAFLFALGFAPLPVPPLRRLSRLRPPLRGPPAHA</sequence>
<evidence type="ECO:0008006" key="4">
    <source>
        <dbReference type="Google" id="ProtNLM"/>
    </source>
</evidence>
<name>A0A142VUE7_9SPHN</name>
<keyword evidence="1" id="KW-0812">Transmembrane</keyword>
<dbReference type="KEGG" id="ster:AOA14_02215"/>
<protein>
    <recommendedName>
        <fullName evidence="4">DUF2946 domain-containing protein</fullName>
    </recommendedName>
</protein>
<dbReference type="EMBL" id="CP013342">
    <property type="protein sequence ID" value="AMU93416.1"/>
    <property type="molecule type" value="Genomic_DNA"/>
</dbReference>
<keyword evidence="1" id="KW-0472">Membrane</keyword>
<keyword evidence="1" id="KW-1133">Transmembrane helix</keyword>
<feature type="transmembrane region" description="Helical" evidence="1">
    <location>
        <begin position="97"/>
        <end position="116"/>
    </location>
</feature>
<dbReference type="STRING" id="1219058.AOA14_02215"/>
<dbReference type="AlphaFoldDB" id="A0A142VUE7"/>
<reference evidence="3" key="1">
    <citation type="submission" date="2015-11" db="EMBL/GenBank/DDBJ databases">
        <title>Complete genome sequence of a polyethylene glycol-degrading strain Sphingopyxis terrae strain 203-1 (NBRC 15098).</title>
        <authorList>
            <person name="Yoshiyuki O."/>
            <person name="Shouta N."/>
            <person name="Nagata Y."/>
            <person name="Numata M."/>
            <person name="Tsuchikane K."/>
            <person name="Hosoyama A."/>
            <person name="Yamazoe A."/>
            <person name="Tsuda M."/>
            <person name="Fujita N."/>
            <person name="Kawai F."/>
        </authorList>
    </citation>
    <scope>NUCLEOTIDE SEQUENCE [LARGE SCALE GENOMIC DNA]</scope>
    <source>
        <strain evidence="3">203-1</strain>
    </source>
</reference>